<protein>
    <submittedName>
        <fullName evidence="8">Thiamine pyrophosphate-binding protein</fullName>
    </submittedName>
</protein>
<dbReference type="InterPro" id="IPR000399">
    <property type="entry name" value="TPP-bd_CS"/>
</dbReference>
<dbReference type="InterPro" id="IPR012001">
    <property type="entry name" value="Thiamin_PyroP_enz_TPP-bd_dom"/>
</dbReference>
<evidence type="ECO:0000256" key="3">
    <source>
        <dbReference type="RuleBase" id="RU362132"/>
    </source>
</evidence>
<dbReference type="Gene3D" id="3.40.50.1220">
    <property type="entry name" value="TPP-binding domain"/>
    <property type="match status" value="1"/>
</dbReference>
<evidence type="ECO:0000259" key="7">
    <source>
        <dbReference type="Pfam" id="PF02776"/>
    </source>
</evidence>
<feature type="compositionally biased region" description="Basic and acidic residues" evidence="4">
    <location>
        <begin position="579"/>
        <end position="591"/>
    </location>
</feature>
<evidence type="ECO:0000256" key="2">
    <source>
        <dbReference type="ARBA" id="ARBA00023052"/>
    </source>
</evidence>
<comment type="caution">
    <text evidence="8">The sequence shown here is derived from an EMBL/GenBank/DDBJ whole genome shotgun (WGS) entry which is preliminary data.</text>
</comment>
<evidence type="ECO:0000256" key="1">
    <source>
        <dbReference type="ARBA" id="ARBA00007812"/>
    </source>
</evidence>
<dbReference type="Pfam" id="PF02776">
    <property type="entry name" value="TPP_enzyme_N"/>
    <property type="match status" value="1"/>
</dbReference>
<feature type="region of interest" description="Disordered" evidence="4">
    <location>
        <begin position="572"/>
        <end position="591"/>
    </location>
</feature>
<keyword evidence="2 3" id="KW-0786">Thiamine pyrophosphate</keyword>
<organism evidence="8 9">
    <name type="scientific">Streptomyces brasiliscabiei</name>
    <dbReference type="NCBI Taxonomy" id="2736302"/>
    <lineage>
        <taxon>Bacteria</taxon>
        <taxon>Bacillati</taxon>
        <taxon>Actinomycetota</taxon>
        <taxon>Actinomycetes</taxon>
        <taxon>Kitasatosporales</taxon>
        <taxon>Streptomycetaceae</taxon>
        <taxon>Streptomyces</taxon>
    </lineage>
</organism>
<dbReference type="SUPFAM" id="SSF52518">
    <property type="entry name" value="Thiamin diphosphate-binding fold (THDP-binding)"/>
    <property type="match status" value="2"/>
</dbReference>
<dbReference type="SUPFAM" id="SSF52467">
    <property type="entry name" value="DHS-like NAD/FAD-binding domain"/>
    <property type="match status" value="1"/>
</dbReference>
<reference evidence="8 9" key="1">
    <citation type="submission" date="2024-03" db="EMBL/GenBank/DDBJ databases">
        <title>First Report of Pectobacterium brasiliscabiei causing potato scab in china.</title>
        <authorList>
            <person name="Handique U."/>
        </authorList>
    </citation>
    <scope>NUCLEOTIDE SEQUENCE [LARGE SCALE GENOMIC DNA]</scope>
    <source>
        <strain evidence="8 9">ZRIMU1503</strain>
    </source>
</reference>
<feature type="domain" description="Thiamine pyrophosphate enzyme central" evidence="5">
    <location>
        <begin position="219"/>
        <end position="348"/>
    </location>
</feature>
<accession>A0ABU8GQI4</accession>
<name>A0ABU8GQI4_9ACTN</name>
<feature type="domain" description="Thiamine pyrophosphate enzyme N-terminal TPP-binding" evidence="7">
    <location>
        <begin position="27"/>
        <end position="145"/>
    </location>
</feature>
<evidence type="ECO:0000259" key="6">
    <source>
        <dbReference type="Pfam" id="PF02775"/>
    </source>
</evidence>
<dbReference type="Proteomes" id="UP001365781">
    <property type="component" value="Unassembled WGS sequence"/>
</dbReference>
<comment type="similarity">
    <text evidence="1 3">Belongs to the TPP enzyme family.</text>
</comment>
<dbReference type="Pfam" id="PF02775">
    <property type="entry name" value="TPP_enzyme_C"/>
    <property type="match status" value="1"/>
</dbReference>
<keyword evidence="9" id="KW-1185">Reference proteome</keyword>
<dbReference type="Pfam" id="PF00205">
    <property type="entry name" value="TPP_enzyme_M"/>
    <property type="match status" value="1"/>
</dbReference>
<dbReference type="CDD" id="cd07035">
    <property type="entry name" value="TPP_PYR_POX_like"/>
    <property type="match status" value="1"/>
</dbReference>
<evidence type="ECO:0000313" key="8">
    <source>
        <dbReference type="EMBL" id="MEI5615442.1"/>
    </source>
</evidence>
<proteinExistence type="inferred from homology"/>
<dbReference type="PROSITE" id="PS00187">
    <property type="entry name" value="TPP_ENZYMES"/>
    <property type="match status" value="1"/>
</dbReference>
<dbReference type="InterPro" id="IPR011766">
    <property type="entry name" value="TPP_enzyme_TPP-bd"/>
</dbReference>
<dbReference type="Gene3D" id="3.40.50.970">
    <property type="match status" value="2"/>
</dbReference>
<dbReference type="EMBL" id="JBBAYM010000037">
    <property type="protein sequence ID" value="MEI5615442.1"/>
    <property type="molecule type" value="Genomic_DNA"/>
</dbReference>
<dbReference type="InterPro" id="IPR012000">
    <property type="entry name" value="Thiamin_PyroP_enz_cen_dom"/>
</dbReference>
<dbReference type="InterPro" id="IPR029035">
    <property type="entry name" value="DHS-like_NAD/FAD-binding_dom"/>
</dbReference>
<dbReference type="CDD" id="cd00568">
    <property type="entry name" value="TPP_enzymes"/>
    <property type="match status" value="1"/>
</dbReference>
<gene>
    <name evidence="8" type="ORF">WB403_40625</name>
</gene>
<evidence type="ECO:0000259" key="5">
    <source>
        <dbReference type="Pfam" id="PF00205"/>
    </source>
</evidence>
<evidence type="ECO:0000256" key="4">
    <source>
        <dbReference type="SAM" id="MobiDB-lite"/>
    </source>
</evidence>
<dbReference type="PANTHER" id="PTHR18968:SF167">
    <property type="entry name" value="ACETOLACTATE SYNTHASE LARGE SUBUNIT ILVB2-RELATED"/>
    <property type="match status" value="1"/>
</dbReference>
<dbReference type="InterPro" id="IPR029061">
    <property type="entry name" value="THDP-binding"/>
</dbReference>
<feature type="domain" description="Thiamine pyrophosphate enzyme TPP-binding" evidence="6">
    <location>
        <begin position="416"/>
        <end position="556"/>
    </location>
</feature>
<evidence type="ECO:0000313" key="9">
    <source>
        <dbReference type="Proteomes" id="UP001365781"/>
    </source>
</evidence>
<dbReference type="InterPro" id="IPR045229">
    <property type="entry name" value="TPP_enz"/>
</dbReference>
<dbReference type="PANTHER" id="PTHR18968">
    <property type="entry name" value="THIAMINE PYROPHOSPHATE ENZYMES"/>
    <property type="match status" value="1"/>
</dbReference>
<dbReference type="RefSeq" id="WP_336541759.1">
    <property type="nucleotide sequence ID" value="NZ_JBBAYL010000011.1"/>
</dbReference>
<sequence length="591" mass="61865">MTHDHDLVLRPTAAQTEAALNPPPGRNGGDLVVETLAGLGATTVFGLPGQHALGMFDALRRSDLRYIGLRVENNAGFAADAYGRITGEAAPLLLSTGPGALTSLAALQEAAAASAPVLAISSQIPTAGLGGGRHGYLHELPDQAASFRGVVKSVHTVRTQSQIPSAIEAAWKSALSAPHGPVWVEIPQDVLLAETLIPVVTGGDAFPEELPPRPELTAVAADLLSRAARPAIIAGGGVVRADASRKLRQLAEALQAPVVCTPGGKGAFPWTHPLSLQSWIEDRHTTDFLEDADVLLVVGSGLGELSSNYHTFKPRGRVIQIEADLGKLESNHPALGIHADARLALQALLETVPERTDTPNTPDAPDTGAAERVREVLAKVADRIAAQELTLEQGLLASIRKALPADSPSFWDMTILAYWAWSAFDAKGPNHMHSAQGAGGLGYGFPAALGAAAADPTRPVLAVSGDGGALYSVAELATARQYGLNVTWLIVDDGGYGILREYMTDAFGETTATELTRPDYVALAESFGVPGTRTTPETLTEDLAKSLATPGPSVVVLPAVLRMFAPTHLPTELPTHLPTELRTDLPAHPEG</sequence>